<feature type="signal peptide" evidence="1">
    <location>
        <begin position="1"/>
        <end position="20"/>
    </location>
</feature>
<comment type="caution">
    <text evidence="3">The sequence shown here is derived from an EMBL/GenBank/DDBJ whole genome shotgun (WGS) entry which is preliminary data.</text>
</comment>
<dbReference type="GO" id="GO:0005509">
    <property type="term" value="F:calcium ion binding"/>
    <property type="evidence" value="ECO:0007669"/>
    <property type="project" value="InterPro"/>
</dbReference>
<evidence type="ECO:0000256" key="1">
    <source>
        <dbReference type="SAM" id="SignalP"/>
    </source>
</evidence>
<dbReference type="InterPro" id="IPR011992">
    <property type="entry name" value="EF-hand-dom_pair"/>
</dbReference>
<evidence type="ECO:0000313" key="3">
    <source>
        <dbReference type="EMBL" id="GAC16751.1"/>
    </source>
</evidence>
<feature type="chain" id="PRO_5003896995" evidence="1">
    <location>
        <begin position="21"/>
        <end position="175"/>
    </location>
</feature>
<dbReference type="Gene3D" id="1.10.238.10">
    <property type="entry name" value="EF-hand"/>
    <property type="match status" value="2"/>
</dbReference>
<evidence type="ECO:0000313" key="4">
    <source>
        <dbReference type="Proteomes" id="UP000006334"/>
    </source>
</evidence>
<dbReference type="InterPro" id="IPR002048">
    <property type="entry name" value="EF_hand_dom"/>
</dbReference>
<dbReference type="InterPro" id="IPR018247">
    <property type="entry name" value="EF_Hand_1_Ca_BS"/>
</dbReference>
<protein>
    <submittedName>
        <fullName evidence="3">Calcium binding protein</fullName>
    </submittedName>
</protein>
<evidence type="ECO:0000259" key="2">
    <source>
        <dbReference type="Pfam" id="PF13202"/>
    </source>
</evidence>
<accession>K6XYN3</accession>
<feature type="domain" description="EF-hand" evidence="2">
    <location>
        <begin position="31"/>
        <end position="47"/>
    </location>
</feature>
<dbReference type="STRING" id="1127673.GLIP_4140"/>
<reference evidence="3 4" key="1">
    <citation type="journal article" date="2017" name="Antonie Van Leeuwenhoek">
        <title>Rhizobium rhizosphaerae sp. nov., a novel species isolated from rice rhizosphere.</title>
        <authorList>
            <person name="Zhao J.J."/>
            <person name="Zhang J."/>
            <person name="Zhang R.J."/>
            <person name="Zhang C.W."/>
            <person name="Yin H.Q."/>
            <person name="Zhang X.X."/>
        </authorList>
    </citation>
    <scope>NUCLEOTIDE SEQUENCE [LARGE SCALE GENOMIC DNA]</scope>
    <source>
        <strain evidence="3 4">E3</strain>
    </source>
</reference>
<dbReference type="PROSITE" id="PS00018">
    <property type="entry name" value="EF_HAND_1"/>
    <property type="match status" value="1"/>
</dbReference>
<dbReference type="OrthoDB" id="6314640at2"/>
<dbReference type="SUPFAM" id="SSF47473">
    <property type="entry name" value="EF-hand"/>
    <property type="match status" value="1"/>
</dbReference>
<dbReference type="Pfam" id="PF13202">
    <property type="entry name" value="EF-hand_5"/>
    <property type="match status" value="1"/>
</dbReference>
<dbReference type="Proteomes" id="UP000006334">
    <property type="component" value="Unassembled WGS sequence"/>
</dbReference>
<keyword evidence="1" id="KW-0732">Signal</keyword>
<dbReference type="AlphaFoldDB" id="K6XYN3"/>
<proteinExistence type="predicted"/>
<keyword evidence="4" id="KW-1185">Reference proteome</keyword>
<dbReference type="EMBL" id="BAEN01000076">
    <property type="protein sequence ID" value="GAC16751.1"/>
    <property type="molecule type" value="Genomic_DNA"/>
</dbReference>
<dbReference type="RefSeq" id="WP_008846553.1">
    <property type="nucleotide sequence ID" value="NZ_BAEN01000076.1"/>
</dbReference>
<organism evidence="3 4">
    <name type="scientific">Aliiglaciecola lipolytica E3</name>
    <dbReference type="NCBI Taxonomy" id="1127673"/>
    <lineage>
        <taxon>Bacteria</taxon>
        <taxon>Pseudomonadati</taxon>
        <taxon>Pseudomonadota</taxon>
        <taxon>Gammaproteobacteria</taxon>
        <taxon>Alteromonadales</taxon>
        <taxon>Alteromonadaceae</taxon>
        <taxon>Aliiglaciecola</taxon>
    </lineage>
</organism>
<sequence>MKKLTLSILIAAVFAAPAFAGGDHKDKISSSFEALDNDSDGYISQEEADDDDIWEHFSKIDGISGGEKDNSISRMEYQAYMDMHAGEVAVDSEIANSAEDAEVKDLEPIENEFADLDDDADGYISLVEAEGHEIENHFGYMDKNSDKRVSKYEYNDYVAKVTMKHKNELDISKNQ</sequence>
<gene>
    <name evidence="3" type="ORF">GLIP_4140</name>
</gene>
<name>K6XYN3_9ALTE</name>
<dbReference type="eggNOG" id="ENOG502Z88R">
    <property type="taxonomic scope" value="Bacteria"/>
</dbReference>